<dbReference type="AlphaFoldDB" id="A0A382F5Z2"/>
<dbReference type="EMBL" id="UINC01047846">
    <property type="protein sequence ID" value="SVB57623.1"/>
    <property type="molecule type" value="Genomic_DNA"/>
</dbReference>
<evidence type="ECO:0000256" key="3">
    <source>
        <dbReference type="ARBA" id="ARBA00023004"/>
    </source>
</evidence>
<sequence>MSSRRNEIIRCILTDNLEQADQLITQSPQKDLKELANLLSKTPRNRAPLSGCVSPLPKFISTSVSYSCGIGCEMCNAGFANTTSLFEDYKHLTRKEFEALSPWFEQASHVALVGLGETLDSPNLEFFLEKLRDKITFISTSGVPLNKKVIEKLIRAQLHYLNLSFDGKTTAGHGGGRDSYINKFWEKVGLIHKTKQALNVSHPILHLTVAVDSENIN</sequence>
<dbReference type="GO" id="GO:0051536">
    <property type="term" value="F:iron-sulfur cluster binding"/>
    <property type="evidence" value="ECO:0007669"/>
    <property type="project" value="UniProtKB-KW"/>
</dbReference>
<organism evidence="5">
    <name type="scientific">marine metagenome</name>
    <dbReference type="NCBI Taxonomy" id="408172"/>
    <lineage>
        <taxon>unclassified sequences</taxon>
        <taxon>metagenomes</taxon>
        <taxon>ecological metagenomes</taxon>
    </lineage>
</organism>
<keyword evidence="2" id="KW-0479">Metal-binding</keyword>
<dbReference type="SFLD" id="SFLDS00029">
    <property type="entry name" value="Radical_SAM"/>
    <property type="match status" value="1"/>
</dbReference>
<keyword evidence="1" id="KW-0949">S-adenosyl-L-methionine</keyword>
<feature type="non-terminal residue" evidence="5">
    <location>
        <position position="217"/>
    </location>
</feature>
<dbReference type="CDD" id="cd01335">
    <property type="entry name" value="Radical_SAM"/>
    <property type="match status" value="1"/>
</dbReference>
<evidence type="ECO:0008006" key="6">
    <source>
        <dbReference type="Google" id="ProtNLM"/>
    </source>
</evidence>
<evidence type="ECO:0000256" key="1">
    <source>
        <dbReference type="ARBA" id="ARBA00022691"/>
    </source>
</evidence>
<accession>A0A382F5Z2</accession>
<evidence type="ECO:0000313" key="5">
    <source>
        <dbReference type="EMBL" id="SVB57623.1"/>
    </source>
</evidence>
<dbReference type="InterPro" id="IPR007197">
    <property type="entry name" value="rSAM"/>
</dbReference>
<proteinExistence type="predicted"/>
<name>A0A382F5Z2_9ZZZZ</name>
<dbReference type="Gene3D" id="3.20.20.70">
    <property type="entry name" value="Aldolase class I"/>
    <property type="match status" value="1"/>
</dbReference>
<dbReference type="GO" id="GO:0046872">
    <property type="term" value="F:metal ion binding"/>
    <property type="evidence" value="ECO:0007669"/>
    <property type="project" value="UniProtKB-KW"/>
</dbReference>
<keyword evidence="3" id="KW-0408">Iron</keyword>
<dbReference type="GO" id="GO:0003824">
    <property type="term" value="F:catalytic activity"/>
    <property type="evidence" value="ECO:0007669"/>
    <property type="project" value="InterPro"/>
</dbReference>
<dbReference type="SUPFAM" id="SSF102114">
    <property type="entry name" value="Radical SAM enzymes"/>
    <property type="match status" value="1"/>
</dbReference>
<evidence type="ECO:0000256" key="4">
    <source>
        <dbReference type="ARBA" id="ARBA00023014"/>
    </source>
</evidence>
<protein>
    <recommendedName>
        <fullName evidence="6">Radical SAM core domain-containing protein</fullName>
    </recommendedName>
</protein>
<keyword evidence="4" id="KW-0411">Iron-sulfur</keyword>
<gene>
    <name evidence="5" type="ORF">METZ01_LOCUS210477</name>
</gene>
<reference evidence="5" key="1">
    <citation type="submission" date="2018-05" db="EMBL/GenBank/DDBJ databases">
        <authorList>
            <person name="Lanie J.A."/>
            <person name="Ng W.-L."/>
            <person name="Kazmierczak K.M."/>
            <person name="Andrzejewski T.M."/>
            <person name="Davidsen T.M."/>
            <person name="Wayne K.J."/>
            <person name="Tettelin H."/>
            <person name="Glass J.I."/>
            <person name="Rusch D."/>
            <person name="Podicherti R."/>
            <person name="Tsui H.-C.T."/>
            <person name="Winkler M.E."/>
        </authorList>
    </citation>
    <scope>NUCLEOTIDE SEQUENCE</scope>
</reference>
<evidence type="ECO:0000256" key="2">
    <source>
        <dbReference type="ARBA" id="ARBA00022723"/>
    </source>
</evidence>
<dbReference type="InterPro" id="IPR058240">
    <property type="entry name" value="rSAM_sf"/>
</dbReference>
<dbReference type="InterPro" id="IPR013785">
    <property type="entry name" value="Aldolase_TIM"/>
</dbReference>